<dbReference type="SMART" id="SM00635">
    <property type="entry name" value="BID_2"/>
    <property type="match status" value="1"/>
</dbReference>
<keyword evidence="4" id="KW-1185">Reference proteome</keyword>
<keyword evidence="1" id="KW-0732">Signal</keyword>
<feature type="domain" description="BIG2" evidence="2">
    <location>
        <begin position="31"/>
        <end position="112"/>
    </location>
</feature>
<feature type="signal peptide" evidence="1">
    <location>
        <begin position="1"/>
        <end position="18"/>
    </location>
</feature>
<dbReference type="RefSeq" id="WP_345456283.1">
    <property type="nucleotide sequence ID" value="NZ_BAABRV010000008.1"/>
</dbReference>
<reference evidence="3 4" key="1">
    <citation type="submission" date="2024-02" db="EMBL/GenBank/DDBJ databases">
        <title>Deinococcus aluminii NBRC 112889.</title>
        <authorList>
            <person name="Ichikawa N."/>
            <person name="Katano-Makiyama Y."/>
            <person name="Hidaka K."/>
        </authorList>
    </citation>
    <scope>NUCLEOTIDE SEQUENCE [LARGE SCALE GENOMIC DNA]</scope>
    <source>
        <strain evidence="3 4">NBRC 112889</strain>
    </source>
</reference>
<dbReference type="EMBL" id="BAABRV010000008">
    <property type="protein sequence ID" value="GAA5534567.1"/>
    <property type="molecule type" value="Genomic_DNA"/>
</dbReference>
<sequence>MKNARTLALLTTASLLLAACNGVNPPNNNTTASSITLTEPSSANLKLNDTATFTAVVKAANGTVLTDKKVTWTSSDPAVATVDANGVVTAKAFGEVTISASVDGVTAKSSKALRTYGLEAFAGVRENGIDTALFLRYRTSNGQMPGNLPVTLTITGPKGWNGDQPYVINKQGYFWNTDGSGSHWFEFDVLGKAVVPVVGDYKVTFAVADQVWSSTTHISSLINSIMTNPQVTVTAKSASSVTASWNNIVPNGSYQAEVKGNVSTGSKILIQKATTATFNNLTLTAGNDYYVGLHSLTLDVTAPVTTHLSGQFDVTFSTSPLFKL</sequence>
<dbReference type="PROSITE" id="PS51257">
    <property type="entry name" value="PROKAR_LIPOPROTEIN"/>
    <property type="match status" value="1"/>
</dbReference>
<accession>A0ABP9XGS7</accession>
<evidence type="ECO:0000256" key="1">
    <source>
        <dbReference type="SAM" id="SignalP"/>
    </source>
</evidence>
<dbReference type="Pfam" id="PF02368">
    <property type="entry name" value="Big_2"/>
    <property type="match status" value="1"/>
</dbReference>
<protein>
    <recommendedName>
        <fullName evidence="2">BIG2 domain-containing protein</fullName>
    </recommendedName>
</protein>
<dbReference type="Proteomes" id="UP001404956">
    <property type="component" value="Unassembled WGS sequence"/>
</dbReference>
<dbReference type="InterPro" id="IPR003343">
    <property type="entry name" value="Big_2"/>
</dbReference>
<comment type="caution">
    <text evidence="3">The sequence shown here is derived from an EMBL/GenBank/DDBJ whole genome shotgun (WGS) entry which is preliminary data.</text>
</comment>
<gene>
    <name evidence="3" type="ORF">Dalu01_02978</name>
</gene>
<evidence type="ECO:0000259" key="2">
    <source>
        <dbReference type="SMART" id="SM00635"/>
    </source>
</evidence>
<dbReference type="InterPro" id="IPR008964">
    <property type="entry name" value="Invasin/intimin_cell_adhesion"/>
</dbReference>
<organism evidence="3 4">
    <name type="scientific">Deinococcus aluminii</name>
    <dbReference type="NCBI Taxonomy" id="1656885"/>
    <lineage>
        <taxon>Bacteria</taxon>
        <taxon>Thermotogati</taxon>
        <taxon>Deinococcota</taxon>
        <taxon>Deinococci</taxon>
        <taxon>Deinococcales</taxon>
        <taxon>Deinococcaceae</taxon>
        <taxon>Deinococcus</taxon>
    </lineage>
</organism>
<name>A0ABP9XGS7_9DEIO</name>
<dbReference type="SUPFAM" id="SSF49373">
    <property type="entry name" value="Invasin/intimin cell-adhesion fragments"/>
    <property type="match status" value="1"/>
</dbReference>
<evidence type="ECO:0000313" key="4">
    <source>
        <dbReference type="Proteomes" id="UP001404956"/>
    </source>
</evidence>
<dbReference type="Gene3D" id="2.60.40.1080">
    <property type="match status" value="1"/>
</dbReference>
<feature type="chain" id="PRO_5046848635" description="BIG2 domain-containing protein" evidence="1">
    <location>
        <begin position="19"/>
        <end position="324"/>
    </location>
</feature>
<evidence type="ECO:0000313" key="3">
    <source>
        <dbReference type="EMBL" id="GAA5534567.1"/>
    </source>
</evidence>
<proteinExistence type="predicted"/>